<evidence type="ECO:0000313" key="5">
    <source>
        <dbReference type="Proteomes" id="UP000824110"/>
    </source>
</evidence>
<feature type="transmembrane region" description="Helical" evidence="2">
    <location>
        <begin position="148"/>
        <end position="169"/>
    </location>
</feature>
<protein>
    <submittedName>
        <fullName evidence="4">Helix-turn-helix domain-containing protein</fullName>
    </submittedName>
</protein>
<feature type="transmembrane region" description="Helical" evidence="2">
    <location>
        <begin position="89"/>
        <end position="114"/>
    </location>
</feature>
<proteinExistence type="predicted"/>
<feature type="transmembrane region" description="Helical" evidence="2">
    <location>
        <begin position="175"/>
        <end position="195"/>
    </location>
</feature>
<dbReference type="InterPro" id="IPR036259">
    <property type="entry name" value="MFS_trans_sf"/>
</dbReference>
<dbReference type="SMART" id="SM00530">
    <property type="entry name" value="HTH_XRE"/>
    <property type="match status" value="1"/>
</dbReference>
<dbReference type="CDD" id="cd00093">
    <property type="entry name" value="HTH_XRE"/>
    <property type="match status" value="1"/>
</dbReference>
<feature type="transmembrane region" description="Helical" evidence="2">
    <location>
        <begin position="120"/>
        <end position="141"/>
    </location>
</feature>
<dbReference type="GO" id="GO:0003677">
    <property type="term" value="F:DNA binding"/>
    <property type="evidence" value="ECO:0007669"/>
    <property type="project" value="UniProtKB-KW"/>
</dbReference>
<dbReference type="Gene3D" id="1.10.260.40">
    <property type="entry name" value="lambda repressor-like DNA-binding domains"/>
    <property type="match status" value="1"/>
</dbReference>
<dbReference type="Pfam" id="PF01381">
    <property type="entry name" value="HTH_3"/>
    <property type="match status" value="1"/>
</dbReference>
<keyword evidence="2" id="KW-0812">Transmembrane</keyword>
<reference evidence="4" key="1">
    <citation type="submission" date="2020-10" db="EMBL/GenBank/DDBJ databases">
        <authorList>
            <person name="Gilroy R."/>
        </authorList>
    </citation>
    <scope>NUCLEOTIDE SEQUENCE</scope>
    <source>
        <strain evidence="4">CHK195-12923</strain>
    </source>
</reference>
<dbReference type="PROSITE" id="PS50943">
    <property type="entry name" value="HTH_CROC1"/>
    <property type="match status" value="1"/>
</dbReference>
<organism evidence="4 5">
    <name type="scientific">Candidatus Coproplasma excrementigallinarum</name>
    <dbReference type="NCBI Taxonomy" id="2840747"/>
    <lineage>
        <taxon>Bacteria</taxon>
        <taxon>Bacillati</taxon>
        <taxon>Bacillota</taxon>
        <taxon>Clostridia</taxon>
        <taxon>Eubacteriales</taxon>
        <taxon>Candidatus Coproplasma</taxon>
    </lineage>
</organism>
<dbReference type="PANTHER" id="PTHR46558:SF11">
    <property type="entry name" value="HTH-TYPE TRANSCRIPTIONAL REGULATOR XRE"/>
    <property type="match status" value="1"/>
</dbReference>
<name>A0A9D1MJ83_9FIRM</name>
<keyword evidence="1" id="KW-0238">DNA-binding</keyword>
<dbReference type="PANTHER" id="PTHR46558">
    <property type="entry name" value="TRACRIPTIONAL REGULATORY PROTEIN-RELATED-RELATED"/>
    <property type="match status" value="1"/>
</dbReference>
<sequence length="204" mass="23402">MSEPEDIKEIIAENLLRFRTQANLTQVQLAELLNYSDKAVSKWERGESVPDIRVLMQIAGIYNIKLDDLVTRPAEVEVKPKLHMRKKRVLITLLSFALVWFIATGVFVILNYIPGVKYEFLSFVCAAFVSSVVLTVFSAIWGNRVTNAITCSLILWSLAAMIFAFLYLFTEGSRLWLLFVAASPFEVLIILWFLFRNIVFRKSK</sequence>
<evidence type="ECO:0000313" key="4">
    <source>
        <dbReference type="EMBL" id="HIU61038.1"/>
    </source>
</evidence>
<dbReference type="InterPro" id="IPR010982">
    <property type="entry name" value="Lambda_DNA-bd_dom_sf"/>
</dbReference>
<evidence type="ECO:0000259" key="3">
    <source>
        <dbReference type="PROSITE" id="PS50943"/>
    </source>
</evidence>
<evidence type="ECO:0000256" key="2">
    <source>
        <dbReference type="SAM" id="Phobius"/>
    </source>
</evidence>
<reference evidence="4" key="2">
    <citation type="journal article" date="2021" name="PeerJ">
        <title>Extensive microbial diversity within the chicken gut microbiome revealed by metagenomics and culture.</title>
        <authorList>
            <person name="Gilroy R."/>
            <person name="Ravi A."/>
            <person name="Getino M."/>
            <person name="Pursley I."/>
            <person name="Horton D.L."/>
            <person name="Alikhan N.F."/>
            <person name="Baker D."/>
            <person name="Gharbi K."/>
            <person name="Hall N."/>
            <person name="Watson M."/>
            <person name="Adriaenssens E.M."/>
            <person name="Foster-Nyarko E."/>
            <person name="Jarju S."/>
            <person name="Secka A."/>
            <person name="Antonio M."/>
            <person name="Oren A."/>
            <person name="Chaudhuri R.R."/>
            <person name="La Ragione R."/>
            <person name="Hildebrand F."/>
            <person name="Pallen M.J."/>
        </authorList>
    </citation>
    <scope>NUCLEOTIDE SEQUENCE</scope>
    <source>
        <strain evidence="4">CHK195-12923</strain>
    </source>
</reference>
<keyword evidence="2" id="KW-1133">Transmembrane helix</keyword>
<accession>A0A9D1MJ83</accession>
<keyword evidence="2" id="KW-0472">Membrane</keyword>
<comment type="caution">
    <text evidence="4">The sequence shown here is derived from an EMBL/GenBank/DDBJ whole genome shotgun (WGS) entry which is preliminary data.</text>
</comment>
<dbReference type="SUPFAM" id="SSF103473">
    <property type="entry name" value="MFS general substrate transporter"/>
    <property type="match status" value="1"/>
</dbReference>
<dbReference type="Proteomes" id="UP000824110">
    <property type="component" value="Unassembled WGS sequence"/>
</dbReference>
<evidence type="ECO:0000256" key="1">
    <source>
        <dbReference type="ARBA" id="ARBA00023125"/>
    </source>
</evidence>
<dbReference type="EMBL" id="DVNE01000001">
    <property type="protein sequence ID" value="HIU61038.1"/>
    <property type="molecule type" value="Genomic_DNA"/>
</dbReference>
<gene>
    <name evidence="4" type="ORF">IAB69_00085</name>
</gene>
<dbReference type="SUPFAM" id="SSF47413">
    <property type="entry name" value="lambda repressor-like DNA-binding domains"/>
    <property type="match status" value="1"/>
</dbReference>
<dbReference type="InterPro" id="IPR001387">
    <property type="entry name" value="Cro/C1-type_HTH"/>
</dbReference>
<dbReference type="AlphaFoldDB" id="A0A9D1MJ83"/>
<feature type="domain" description="HTH cro/C1-type" evidence="3">
    <location>
        <begin position="15"/>
        <end position="69"/>
    </location>
</feature>